<feature type="transmembrane region" description="Helical" evidence="10">
    <location>
        <begin position="166"/>
        <end position="185"/>
    </location>
</feature>
<dbReference type="FunFam" id="3.40.50.300:FF:000997">
    <property type="entry name" value="Multidrug resistance-associated protein 1"/>
    <property type="match status" value="1"/>
</dbReference>
<dbReference type="Pfam" id="PF00005">
    <property type="entry name" value="ABC_tran"/>
    <property type="match status" value="2"/>
</dbReference>
<keyword evidence="4 10" id="KW-0812">Transmembrane</keyword>
<dbReference type="GO" id="GO:0016887">
    <property type="term" value="F:ATP hydrolysis activity"/>
    <property type="evidence" value="ECO:0007669"/>
    <property type="project" value="InterPro"/>
</dbReference>
<evidence type="ECO:0000256" key="1">
    <source>
        <dbReference type="ARBA" id="ARBA00004141"/>
    </source>
</evidence>
<keyword evidence="6" id="KW-0067">ATP-binding</keyword>
<dbReference type="CDD" id="cd03244">
    <property type="entry name" value="ABCC_MRP_domain2"/>
    <property type="match status" value="1"/>
</dbReference>
<evidence type="ECO:0000256" key="8">
    <source>
        <dbReference type="ARBA" id="ARBA00023136"/>
    </source>
</evidence>
<feature type="region of interest" description="Disordered" evidence="9">
    <location>
        <begin position="760"/>
        <end position="779"/>
    </location>
</feature>
<dbReference type="GO" id="GO:0005524">
    <property type="term" value="F:ATP binding"/>
    <property type="evidence" value="ECO:0007669"/>
    <property type="project" value="UniProtKB-KW"/>
</dbReference>
<organism evidence="13 14">
    <name type="scientific">Linnemannia gamsii</name>
    <dbReference type="NCBI Taxonomy" id="64522"/>
    <lineage>
        <taxon>Eukaryota</taxon>
        <taxon>Fungi</taxon>
        <taxon>Fungi incertae sedis</taxon>
        <taxon>Mucoromycota</taxon>
        <taxon>Mortierellomycotina</taxon>
        <taxon>Mortierellomycetes</taxon>
        <taxon>Mortierellales</taxon>
        <taxon>Mortierellaceae</taxon>
        <taxon>Linnemannia</taxon>
    </lineage>
</organism>
<feature type="transmembrane region" description="Helical" evidence="10">
    <location>
        <begin position="966"/>
        <end position="985"/>
    </location>
</feature>
<dbReference type="GO" id="GO:0140359">
    <property type="term" value="F:ABC-type transporter activity"/>
    <property type="evidence" value="ECO:0007669"/>
    <property type="project" value="InterPro"/>
</dbReference>
<feature type="transmembrane region" description="Helical" evidence="10">
    <location>
        <begin position="248"/>
        <end position="266"/>
    </location>
</feature>
<evidence type="ECO:0000313" key="14">
    <source>
        <dbReference type="Proteomes" id="UP000823405"/>
    </source>
</evidence>
<dbReference type="PROSITE" id="PS00211">
    <property type="entry name" value="ABC_TRANSPORTER_1"/>
    <property type="match status" value="1"/>
</dbReference>
<dbReference type="InterPro" id="IPR036640">
    <property type="entry name" value="ABC1_TM_sf"/>
</dbReference>
<feature type="transmembrane region" description="Helical" evidence="10">
    <location>
        <begin position="272"/>
        <end position="292"/>
    </location>
</feature>
<dbReference type="EMBL" id="JAAAIN010000036">
    <property type="protein sequence ID" value="KAG0322248.1"/>
    <property type="molecule type" value="Genomic_DNA"/>
</dbReference>
<comment type="caution">
    <text evidence="13">The sequence shown here is derived from an EMBL/GenBank/DDBJ whole genome shotgun (WGS) entry which is preliminary data.</text>
</comment>
<dbReference type="PANTHER" id="PTHR24223">
    <property type="entry name" value="ATP-BINDING CASSETTE SUB-FAMILY C"/>
    <property type="match status" value="1"/>
</dbReference>
<evidence type="ECO:0000256" key="5">
    <source>
        <dbReference type="ARBA" id="ARBA00022741"/>
    </source>
</evidence>
<feature type="domain" description="ABC transmembrane type-1" evidence="12">
    <location>
        <begin position="834"/>
        <end position="1110"/>
    </location>
</feature>
<dbReference type="Proteomes" id="UP000823405">
    <property type="component" value="Unassembled WGS sequence"/>
</dbReference>
<feature type="domain" description="ABC transporter" evidence="11">
    <location>
        <begin position="1148"/>
        <end position="1353"/>
    </location>
</feature>
<feature type="transmembrane region" description="Helical" evidence="10">
    <location>
        <begin position="385"/>
        <end position="406"/>
    </location>
</feature>
<dbReference type="PROSITE" id="PS50893">
    <property type="entry name" value="ABC_TRANSPORTER_2"/>
    <property type="match status" value="2"/>
</dbReference>
<evidence type="ECO:0008006" key="15">
    <source>
        <dbReference type="Google" id="ProtNLM"/>
    </source>
</evidence>
<dbReference type="CDD" id="cd18597">
    <property type="entry name" value="ABC_6TM_YOR1_D1_like"/>
    <property type="match status" value="1"/>
</dbReference>
<dbReference type="InterPro" id="IPR003593">
    <property type="entry name" value="AAA+_ATPase"/>
</dbReference>
<proteinExistence type="inferred from homology"/>
<feature type="compositionally biased region" description="Low complexity" evidence="9">
    <location>
        <begin position="28"/>
        <end position="67"/>
    </location>
</feature>
<dbReference type="OrthoDB" id="6500128at2759"/>
<evidence type="ECO:0000256" key="9">
    <source>
        <dbReference type="SAM" id="MobiDB-lite"/>
    </source>
</evidence>
<evidence type="ECO:0000256" key="3">
    <source>
        <dbReference type="ARBA" id="ARBA00022448"/>
    </source>
</evidence>
<keyword evidence="3" id="KW-0813">Transport</keyword>
<comment type="subcellular location">
    <subcellularLocation>
        <location evidence="1">Membrane</location>
        <topology evidence="1">Multi-pass membrane protein</topology>
    </subcellularLocation>
</comment>
<evidence type="ECO:0000256" key="7">
    <source>
        <dbReference type="ARBA" id="ARBA00022989"/>
    </source>
</evidence>
<dbReference type="Pfam" id="PF00664">
    <property type="entry name" value="ABC_membrane"/>
    <property type="match status" value="2"/>
</dbReference>
<feature type="transmembrane region" description="Helical" evidence="10">
    <location>
        <begin position="831"/>
        <end position="853"/>
    </location>
</feature>
<keyword evidence="7 10" id="KW-1133">Transmembrane helix</keyword>
<feature type="domain" description="ABC transporter" evidence="11">
    <location>
        <begin position="504"/>
        <end position="727"/>
    </location>
</feature>
<dbReference type="SMART" id="SM00382">
    <property type="entry name" value="AAA"/>
    <property type="match status" value="2"/>
</dbReference>
<evidence type="ECO:0000256" key="2">
    <source>
        <dbReference type="ARBA" id="ARBA00009726"/>
    </source>
</evidence>
<evidence type="ECO:0000313" key="13">
    <source>
        <dbReference type="EMBL" id="KAG0322248.1"/>
    </source>
</evidence>
<name>A0A9P6UW31_9FUNG</name>
<evidence type="ECO:0000256" key="6">
    <source>
        <dbReference type="ARBA" id="ARBA00022840"/>
    </source>
</evidence>
<dbReference type="FunFam" id="3.40.50.300:FF:004162">
    <property type="entry name" value="ATP binding cassette subfamily C member 5"/>
    <property type="match status" value="1"/>
</dbReference>
<dbReference type="PROSITE" id="PS50929">
    <property type="entry name" value="ABC_TM1F"/>
    <property type="match status" value="2"/>
</dbReference>
<evidence type="ECO:0000259" key="12">
    <source>
        <dbReference type="PROSITE" id="PS50929"/>
    </source>
</evidence>
<comment type="similarity">
    <text evidence="2">Belongs to the ABC transporter superfamily. ABCC family. Conjugate transporter (TC 3.A.1.208) subfamily.</text>
</comment>
<feature type="transmembrane region" description="Helical" evidence="10">
    <location>
        <begin position="1053"/>
        <end position="1075"/>
    </location>
</feature>
<keyword evidence="8 10" id="KW-0472">Membrane</keyword>
<dbReference type="InterPro" id="IPR003439">
    <property type="entry name" value="ABC_transporter-like_ATP-bd"/>
</dbReference>
<dbReference type="CDD" id="cd03250">
    <property type="entry name" value="ABCC_MRP_domain1"/>
    <property type="match status" value="1"/>
</dbReference>
<dbReference type="InterPro" id="IPR017871">
    <property type="entry name" value="ABC_transporter-like_CS"/>
</dbReference>
<keyword evidence="5" id="KW-0547">Nucleotide-binding</keyword>
<dbReference type="FunFam" id="1.20.1560.10:FF:000010">
    <property type="entry name" value="Multidrug resistance-associated ABC transporter"/>
    <property type="match status" value="1"/>
</dbReference>
<dbReference type="InterPro" id="IPR050173">
    <property type="entry name" value="ABC_transporter_C-like"/>
</dbReference>
<dbReference type="InterPro" id="IPR027417">
    <property type="entry name" value="P-loop_NTPase"/>
</dbReference>
<dbReference type="PANTHER" id="PTHR24223:SF456">
    <property type="entry name" value="MULTIDRUG RESISTANCE-ASSOCIATED PROTEIN LETHAL(2)03659"/>
    <property type="match status" value="1"/>
</dbReference>
<dbReference type="GO" id="GO:0016020">
    <property type="term" value="C:membrane"/>
    <property type="evidence" value="ECO:0007669"/>
    <property type="project" value="UniProtKB-SubCell"/>
</dbReference>
<feature type="region of interest" description="Disordered" evidence="9">
    <location>
        <begin position="1"/>
        <end position="70"/>
    </location>
</feature>
<gene>
    <name evidence="13" type="ORF">BGZ97_007987</name>
</gene>
<accession>A0A9P6UW31</accession>
<feature type="compositionally biased region" description="Low complexity" evidence="9">
    <location>
        <begin position="762"/>
        <end position="773"/>
    </location>
</feature>
<dbReference type="SUPFAM" id="SSF52540">
    <property type="entry name" value="P-loop containing nucleoside triphosphate hydrolases"/>
    <property type="match status" value="2"/>
</dbReference>
<evidence type="ECO:0000259" key="11">
    <source>
        <dbReference type="PROSITE" id="PS50893"/>
    </source>
</evidence>
<sequence>MPQPQSATPLLPEGGQRPSNGSGGYGASTSSSSTKTTTTSPPTSKDTPTNSKNKTTSQTPPSTTSTGPRKRWSRYAKHVYTEEGAEESPEVHASIWSLMFLTWLTPIFQRGYDHTLQEDDLFAIVPERKTELQGPRLERYWKEEQDRVIQYLKDNQSDETPKPSVWYGYGLAAMYLIVCLAQTALTQLWLRSMVCSGNICRSALIDLIFQKSTRISSKDRLEYPDGTIFNLMSNDATRIDMCLEGLGFLYMVPMAVLVTVGLLWHWMGPSVLVGAAVLILSNPLQTWAMTLLNPIRMQVAKLTDSRMGLVTEILQGIKVIKFFAYEPSFWRKLADIRLSEIKCISWLLQVRGLIYSTSSSLPVFASALTFVLYAALGNKLEPEIIFPSLAFFTGLRVPLLVLPYCYNDAMDGYVSVKRIQKFLLTEDTVTLPPIDKSHESALSIKDADFYWDSLPSTTNALSADGKLVPTTTAVPETNSSLTGPSSSRKSIAEDSEANERQPLLSANNNTTQGSAPKMKPFLRDINLHIPRGSLVAIVGPVGSGKSSLLQAMVGNMMKSRGEVTRGATISYASQTPWIQNATIMDNILFDIPMEEERYWRVIKACSLEQDLTQFTSGDMTEIGERGVNMSGGQKARLSLARSVYYNAEMVIMDDPLSAVDAHVGKRLWEDCVLHELSNKTRVIATHQLHVLPDVDYVVCMKHGHIAEQGTFRELMSNQQGDFFKLMKQYGGHHHHDEDESGGYRPRRRVLIRSKSSTGQIVTAAGTTPTATTTTEDDDDLTVLQETDEVVSEEDDESTKEIPKGQMMDEERASGAVSKSVYREYFRLGGDWNWIFIVFLLSAQQAAGVAMNVWLSFWSSDRFGWTVWEYINVYLATAVIQLLIVMLGSYMLVLAILKGSRIIHDNAFLSVLRSPMSFFDTTPAGRILNRFSKDVSTVDNMAAVNALLITVTGILSVLILSAAFLPWIIPIMVPLTAIYYYIALYYQKSSRELKRMDALVRSHLFSYFSETLNGMGTLKAYHPHGIDCAIERNRVNMDRSQSVYYIQVMGTRWIGARVFLVGHALNFVALVLIVWARDDVDPATAGLILSYLARLASEMSWAIQCTADLENNMTSAERLFYYTNSLEQEPPAVIQDRRPFPSWPQQGRISFQEVSLRYRPELPLVLNNISFDVQAGHKVGVVGRTGAGKSSLIQALFLLVPLDSGKIVMDSIETDTIGTADLRSKMSIIPQDPTLFQGTFRYNLDPLAKHTDQELWQALEASNLKEYVQKQEKGLDAVVAAQATASVDLATDSLIQKAIRVDFSDSTVITIAHRLNTVIDYHRILVMDKGQVAEYDTPRKLLTNRESLFSKMVDETGEANAALLRSLAGC</sequence>
<dbReference type="Gene3D" id="3.40.50.300">
    <property type="entry name" value="P-loop containing nucleotide triphosphate hydrolases"/>
    <property type="match status" value="3"/>
</dbReference>
<feature type="transmembrane region" description="Helical" evidence="10">
    <location>
        <begin position="873"/>
        <end position="896"/>
    </location>
</feature>
<feature type="domain" description="ABC transmembrane type-1" evidence="12">
    <location>
        <begin position="171"/>
        <end position="411"/>
    </location>
</feature>
<keyword evidence="14" id="KW-1185">Reference proteome</keyword>
<dbReference type="InterPro" id="IPR011527">
    <property type="entry name" value="ABC1_TM_dom"/>
</dbReference>
<evidence type="ECO:0000256" key="10">
    <source>
        <dbReference type="SAM" id="Phobius"/>
    </source>
</evidence>
<feature type="compositionally biased region" description="Polar residues" evidence="9">
    <location>
        <begin position="471"/>
        <end position="489"/>
    </location>
</feature>
<dbReference type="SUPFAM" id="SSF90123">
    <property type="entry name" value="ABC transporter transmembrane region"/>
    <property type="match status" value="2"/>
</dbReference>
<feature type="region of interest" description="Disordered" evidence="9">
    <location>
        <begin position="471"/>
        <end position="516"/>
    </location>
</feature>
<protein>
    <recommendedName>
        <fullName evidence="15">P-loop containing nucleoside triphosphate hydrolase protein</fullName>
    </recommendedName>
</protein>
<evidence type="ECO:0000256" key="4">
    <source>
        <dbReference type="ARBA" id="ARBA00022692"/>
    </source>
</evidence>
<feature type="transmembrane region" description="Helical" evidence="10">
    <location>
        <begin position="941"/>
        <end position="960"/>
    </location>
</feature>
<feature type="transmembrane region" description="Helical" evidence="10">
    <location>
        <begin position="352"/>
        <end position="373"/>
    </location>
</feature>
<dbReference type="Gene3D" id="1.20.1560.10">
    <property type="entry name" value="ABC transporter type 1, transmembrane domain"/>
    <property type="match status" value="2"/>
</dbReference>
<feature type="compositionally biased region" description="Polar residues" evidence="9">
    <location>
        <begin position="504"/>
        <end position="514"/>
    </location>
</feature>
<reference evidence="13" key="1">
    <citation type="journal article" date="2020" name="Fungal Divers.">
        <title>Resolving the Mortierellaceae phylogeny through synthesis of multi-gene phylogenetics and phylogenomics.</title>
        <authorList>
            <person name="Vandepol N."/>
            <person name="Liber J."/>
            <person name="Desiro A."/>
            <person name="Na H."/>
            <person name="Kennedy M."/>
            <person name="Barry K."/>
            <person name="Grigoriev I.V."/>
            <person name="Miller A.N."/>
            <person name="O'Donnell K."/>
            <person name="Stajich J.E."/>
            <person name="Bonito G."/>
        </authorList>
    </citation>
    <scope>NUCLEOTIDE SEQUENCE</scope>
    <source>
        <strain evidence="13">NVP60</strain>
    </source>
</reference>